<dbReference type="AlphaFoldDB" id="A0A0F9MXL8"/>
<accession>A0A0F9MXL8</accession>
<proteinExistence type="predicted"/>
<name>A0A0F9MXL8_9ZZZZ</name>
<feature type="non-terminal residue" evidence="1">
    <location>
        <position position="1"/>
    </location>
</feature>
<gene>
    <name evidence="1" type="ORF">LCGC14_1330460</name>
</gene>
<dbReference type="EMBL" id="LAZR01008029">
    <property type="protein sequence ID" value="KKM81365.1"/>
    <property type="molecule type" value="Genomic_DNA"/>
</dbReference>
<organism evidence="1">
    <name type="scientific">marine sediment metagenome</name>
    <dbReference type="NCBI Taxonomy" id="412755"/>
    <lineage>
        <taxon>unclassified sequences</taxon>
        <taxon>metagenomes</taxon>
        <taxon>ecological metagenomes</taxon>
    </lineage>
</organism>
<reference evidence="1" key="1">
    <citation type="journal article" date="2015" name="Nature">
        <title>Complex archaea that bridge the gap between prokaryotes and eukaryotes.</title>
        <authorList>
            <person name="Spang A."/>
            <person name="Saw J.H."/>
            <person name="Jorgensen S.L."/>
            <person name="Zaremba-Niedzwiedzka K."/>
            <person name="Martijn J."/>
            <person name="Lind A.E."/>
            <person name="van Eijk R."/>
            <person name="Schleper C."/>
            <person name="Guy L."/>
            <person name="Ettema T.J."/>
        </authorList>
    </citation>
    <scope>NUCLEOTIDE SEQUENCE</scope>
</reference>
<comment type="caution">
    <text evidence="1">The sequence shown here is derived from an EMBL/GenBank/DDBJ whole genome shotgun (WGS) entry which is preliminary data.</text>
</comment>
<sequence>NNIFDMETLIHEMVHHAQYYGGVDNMKSCSTALEGAAYKISLQYLIDNNAASADIIQQRKWQSFVFSKCPRN</sequence>
<protein>
    <submittedName>
        <fullName evidence="1">Uncharacterized protein</fullName>
    </submittedName>
</protein>
<evidence type="ECO:0000313" key="1">
    <source>
        <dbReference type="EMBL" id="KKM81365.1"/>
    </source>
</evidence>